<name>A0ABV3QZG8_9HYPH</name>
<dbReference type="PANTHER" id="PTHR30007:SF1">
    <property type="entry name" value="BLR1914 PROTEIN"/>
    <property type="match status" value="1"/>
</dbReference>
<evidence type="ECO:0000259" key="2">
    <source>
        <dbReference type="Pfam" id="PF13340"/>
    </source>
</evidence>
<evidence type="ECO:0000313" key="8">
    <source>
        <dbReference type="Proteomes" id="UP001556196"/>
    </source>
</evidence>
<sequence length="255" mass="28544">MARYDLNEAEWRIVEPLLPAAGKGKRRVDDRRVVNGIFYVLRTGSPWRDLPERYGPYTTVYNRFNRWAKKGVWLGLFEALAAQSPQSLHLIDSSIVRAHQHAAGGKKGGPDHAIGRSRGGLSTKIHAVVDQDGLPVRLLITPGQASDKTAVPDLLAGLPPARALVADRGYDSRAIIDLVRRAGGEAHIPTQSRVKAQRSVDHELYRRRNLVERFFCKIKQFRRIATRFEKHATNFLAAVALASARLWMRSVESTP</sequence>
<protein>
    <submittedName>
        <fullName evidence="6">IS5 family transposase</fullName>
    </submittedName>
</protein>
<dbReference type="InterPro" id="IPR002559">
    <property type="entry name" value="Transposase_11"/>
</dbReference>
<dbReference type="SUPFAM" id="SSF53098">
    <property type="entry name" value="Ribonuclease H-like"/>
    <property type="match status" value="1"/>
</dbReference>
<keyword evidence="8" id="KW-1185">Reference proteome</keyword>
<dbReference type="NCBIfam" id="NF033580">
    <property type="entry name" value="transpos_IS5_3"/>
    <property type="match status" value="1"/>
</dbReference>
<feature type="domain" description="Transposase IS4-like" evidence="1">
    <location>
        <begin position="86"/>
        <end position="246"/>
    </location>
</feature>
<reference evidence="6 8" key="1">
    <citation type="submission" date="2024-06" db="EMBL/GenBank/DDBJ databases">
        <authorList>
            <person name="Tuo L."/>
        </authorList>
    </citation>
    <scope>NUCLEOTIDE SEQUENCE [LARGE SCALE GENOMIC DNA]</scope>
    <source>
        <strain evidence="6 8">ZMM04-5</strain>
    </source>
</reference>
<evidence type="ECO:0000259" key="1">
    <source>
        <dbReference type="Pfam" id="PF01609"/>
    </source>
</evidence>
<dbReference type="EMBL" id="JBFOCI010000002">
    <property type="protein sequence ID" value="MEW9805559.1"/>
    <property type="molecule type" value="Genomic_DNA"/>
</dbReference>
<evidence type="ECO:0000313" key="3">
    <source>
        <dbReference type="EMBL" id="MEW9805435.1"/>
    </source>
</evidence>
<evidence type="ECO:0000313" key="7">
    <source>
        <dbReference type="EMBL" id="MEW9806718.1"/>
    </source>
</evidence>
<dbReference type="Proteomes" id="UP001556196">
    <property type="component" value="Unassembled WGS sequence"/>
</dbReference>
<dbReference type="Pfam" id="PF13340">
    <property type="entry name" value="DUF4096"/>
    <property type="match status" value="1"/>
</dbReference>
<evidence type="ECO:0000313" key="4">
    <source>
        <dbReference type="EMBL" id="MEW9805559.1"/>
    </source>
</evidence>
<feature type="domain" description="Insertion element IS402-like" evidence="2">
    <location>
        <begin position="6"/>
        <end position="76"/>
    </location>
</feature>
<dbReference type="EMBL" id="JBFOCI010000003">
    <property type="protein sequence ID" value="MEW9806718.1"/>
    <property type="molecule type" value="Genomic_DNA"/>
</dbReference>
<dbReference type="Pfam" id="PF01609">
    <property type="entry name" value="DDE_Tnp_1"/>
    <property type="match status" value="1"/>
</dbReference>
<organism evidence="6 8">
    <name type="scientific">Mesorhizobium marinum</name>
    <dbReference type="NCBI Taxonomy" id="3228790"/>
    <lineage>
        <taxon>Bacteria</taxon>
        <taxon>Pseudomonadati</taxon>
        <taxon>Pseudomonadota</taxon>
        <taxon>Alphaproteobacteria</taxon>
        <taxon>Hyphomicrobiales</taxon>
        <taxon>Phyllobacteriaceae</taxon>
        <taxon>Mesorhizobium</taxon>
    </lineage>
</organism>
<dbReference type="PANTHER" id="PTHR30007">
    <property type="entry name" value="PHP DOMAIN PROTEIN"/>
    <property type="match status" value="1"/>
</dbReference>
<evidence type="ECO:0000313" key="5">
    <source>
        <dbReference type="EMBL" id="MEW9805833.1"/>
    </source>
</evidence>
<evidence type="ECO:0000313" key="6">
    <source>
        <dbReference type="EMBL" id="MEW9806348.1"/>
    </source>
</evidence>
<gene>
    <name evidence="3" type="ORF">ABUE31_05495</name>
    <name evidence="4" type="ORF">ABUE31_06155</name>
    <name evidence="5" type="ORF">ABUE31_07555</name>
    <name evidence="6" type="ORF">ABUE31_10160</name>
    <name evidence="7" type="ORF">ABUE31_12055</name>
</gene>
<dbReference type="InterPro" id="IPR012337">
    <property type="entry name" value="RNaseH-like_sf"/>
</dbReference>
<dbReference type="EMBL" id="JBFOCI010000001">
    <property type="protein sequence ID" value="MEW9805435.1"/>
    <property type="molecule type" value="Genomic_DNA"/>
</dbReference>
<proteinExistence type="predicted"/>
<dbReference type="EMBL" id="JBFOCI010000002">
    <property type="protein sequence ID" value="MEW9805833.1"/>
    <property type="molecule type" value="Genomic_DNA"/>
</dbReference>
<dbReference type="InterPro" id="IPR025161">
    <property type="entry name" value="IS402-like_dom"/>
</dbReference>
<dbReference type="RefSeq" id="WP_367722482.1">
    <property type="nucleotide sequence ID" value="NZ_JBFOCI010000001.1"/>
</dbReference>
<accession>A0ABV3QZG8</accession>
<dbReference type="EMBL" id="JBFOCI010000002">
    <property type="protein sequence ID" value="MEW9806348.1"/>
    <property type="molecule type" value="Genomic_DNA"/>
</dbReference>
<comment type="caution">
    <text evidence="6">The sequence shown here is derived from an EMBL/GenBank/DDBJ whole genome shotgun (WGS) entry which is preliminary data.</text>
</comment>